<feature type="repeat" description="TPR" evidence="3">
    <location>
        <begin position="396"/>
        <end position="429"/>
    </location>
</feature>
<feature type="repeat" description="TPR" evidence="3">
    <location>
        <begin position="634"/>
        <end position="667"/>
    </location>
</feature>
<dbReference type="Gene3D" id="1.25.40.10">
    <property type="entry name" value="Tetratricopeptide repeat domain"/>
    <property type="match status" value="5"/>
</dbReference>
<feature type="repeat" description="TPR" evidence="3">
    <location>
        <begin position="600"/>
        <end position="633"/>
    </location>
</feature>
<dbReference type="Pfam" id="PF13181">
    <property type="entry name" value="TPR_8"/>
    <property type="match status" value="2"/>
</dbReference>
<dbReference type="AlphaFoldDB" id="A0A4P6JZ16"/>
<dbReference type="RefSeq" id="WP_129891390.1">
    <property type="nucleotide sequence ID" value="NZ_CP035758.1"/>
</dbReference>
<feature type="domain" description="Protein kinase" evidence="5">
    <location>
        <begin position="48"/>
        <end position="301"/>
    </location>
</feature>
<keyword evidence="4" id="KW-0547">Nucleotide-binding</keyword>
<evidence type="ECO:0000256" key="1">
    <source>
        <dbReference type="ARBA" id="ARBA00022737"/>
    </source>
</evidence>
<protein>
    <submittedName>
        <fullName evidence="6">Tetratricopeptide repeat protein</fullName>
    </submittedName>
</protein>
<dbReference type="InterPro" id="IPR019734">
    <property type="entry name" value="TPR_rpt"/>
</dbReference>
<feature type="repeat" description="TPR" evidence="3">
    <location>
        <begin position="498"/>
        <end position="531"/>
    </location>
</feature>
<dbReference type="InterPro" id="IPR017441">
    <property type="entry name" value="Protein_kinase_ATP_BS"/>
</dbReference>
<evidence type="ECO:0000256" key="2">
    <source>
        <dbReference type="ARBA" id="ARBA00022803"/>
    </source>
</evidence>
<organism evidence="6 7">
    <name type="scientific">Ktedonosporobacter rubrisoli</name>
    <dbReference type="NCBI Taxonomy" id="2509675"/>
    <lineage>
        <taxon>Bacteria</taxon>
        <taxon>Bacillati</taxon>
        <taxon>Chloroflexota</taxon>
        <taxon>Ktedonobacteria</taxon>
        <taxon>Ktedonobacterales</taxon>
        <taxon>Ktedonosporobacteraceae</taxon>
        <taxon>Ktedonosporobacter</taxon>
    </lineage>
</organism>
<accession>A0A4P6JZ16</accession>
<dbReference type="Pfam" id="PF00069">
    <property type="entry name" value="Pkinase"/>
    <property type="match status" value="1"/>
</dbReference>
<gene>
    <name evidence="6" type="ORF">EPA93_31895</name>
</gene>
<feature type="repeat" description="TPR" evidence="3">
    <location>
        <begin position="464"/>
        <end position="497"/>
    </location>
</feature>
<dbReference type="OrthoDB" id="136279at2"/>
<keyword evidence="4" id="KW-0067">ATP-binding</keyword>
<dbReference type="Pfam" id="PF13431">
    <property type="entry name" value="TPR_17"/>
    <property type="match status" value="1"/>
</dbReference>
<dbReference type="PROSITE" id="PS50005">
    <property type="entry name" value="TPR"/>
    <property type="match status" value="9"/>
</dbReference>
<keyword evidence="2 3" id="KW-0802">TPR repeat</keyword>
<feature type="binding site" evidence="4">
    <location>
        <position position="78"/>
    </location>
    <ligand>
        <name>ATP</name>
        <dbReference type="ChEBI" id="CHEBI:30616"/>
    </ligand>
</feature>
<dbReference type="GO" id="GO:0004672">
    <property type="term" value="F:protein kinase activity"/>
    <property type="evidence" value="ECO:0007669"/>
    <property type="project" value="InterPro"/>
</dbReference>
<name>A0A4P6JZ16_KTERU</name>
<evidence type="ECO:0000256" key="3">
    <source>
        <dbReference type="PROSITE-ProRule" id="PRU00339"/>
    </source>
</evidence>
<dbReference type="InterPro" id="IPR011009">
    <property type="entry name" value="Kinase-like_dom_sf"/>
</dbReference>
<dbReference type="SUPFAM" id="SSF56112">
    <property type="entry name" value="Protein kinase-like (PK-like)"/>
    <property type="match status" value="1"/>
</dbReference>
<dbReference type="PROSITE" id="PS50293">
    <property type="entry name" value="TPR_REGION"/>
    <property type="match status" value="3"/>
</dbReference>
<dbReference type="CDD" id="cd14014">
    <property type="entry name" value="STKc_PknB_like"/>
    <property type="match status" value="1"/>
</dbReference>
<dbReference type="InterPro" id="IPR051685">
    <property type="entry name" value="Ycf3/AcsC/BcsC/TPR_MFPF"/>
</dbReference>
<evidence type="ECO:0000313" key="7">
    <source>
        <dbReference type="Proteomes" id="UP000290365"/>
    </source>
</evidence>
<feature type="repeat" description="TPR" evidence="3">
    <location>
        <begin position="362"/>
        <end position="395"/>
    </location>
</feature>
<feature type="repeat" description="TPR" evidence="3">
    <location>
        <begin position="532"/>
        <end position="565"/>
    </location>
</feature>
<dbReference type="KEGG" id="kbs:EPA93_31895"/>
<dbReference type="InterPro" id="IPR000719">
    <property type="entry name" value="Prot_kinase_dom"/>
</dbReference>
<dbReference type="PROSITE" id="PS00107">
    <property type="entry name" value="PROTEIN_KINASE_ATP"/>
    <property type="match status" value="1"/>
</dbReference>
<dbReference type="GO" id="GO:0005524">
    <property type="term" value="F:ATP binding"/>
    <property type="evidence" value="ECO:0007669"/>
    <property type="project" value="UniProtKB-UniRule"/>
</dbReference>
<feature type="repeat" description="TPR" evidence="3">
    <location>
        <begin position="566"/>
        <end position="599"/>
    </location>
</feature>
<dbReference type="Pfam" id="PF00515">
    <property type="entry name" value="TPR_1"/>
    <property type="match status" value="1"/>
</dbReference>
<dbReference type="Proteomes" id="UP000290365">
    <property type="component" value="Chromosome"/>
</dbReference>
<evidence type="ECO:0000256" key="4">
    <source>
        <dbReference type="PROSITE-ProRule" id="PRU10141"/>
    </source>
</evidence>
<dbReference type="PANTHER" id="PTHR44943:SF8">
    <property type="entry name" value="TPR REPEAT-CONTAINING PROTEIN MJ0263"/>
    <property type="match status" value="1"/>
</dbReference>
<dbReference type="SUPFAM" id="SSF48452">
    <property type="entry name" value="TPR-like"/>
    <property type="match status" value="2"/>
</dbReference>
<keyword evidence="7" id="KW-1185">Reference proteome</keyword>
<dbReference type="SMART" id="SM00220">
    <property type="entry name" value="S_TKc"/>
    <property type="match status" value="1"/>
</dbReference>
<dbReference type="EMBL" id="CP035758">
    <property type="protein sequence ID" value="QBD80326.1"/>
    <property type="molecule type" value="Genomic_DNA"/>
</dbReference>
<evidence type="ECO:0000259" key="5">
    <source>
        <dbReference type="PROSITE" id="PS50011"/>
    </source>
</evidence>
<dbReference type="Gene3D" id="1.10.510.10">
    <property type="entry name" value="Transferase(Phosphotransferase) domain 1"/>
    <property type="match status" value="1"/>
</dbReference>
<feature type="repeat" description="TPR" evidence="3">
    <location>
        <begin position="430"/>
        <end position="463"/>
    </location>
</feature>
<dbReference type="PANTHER" id="PTHR44943">
    <property type="entry name" value="CELLULOSE SYNTHASE OPERON PROTEIN C"/>
    <property type="match status" value="1"/>
</dbReference>
<dbReference type="SMART" id="SM00028">
    <property type="entry name" value="TPR"/>
    <property type="match status" value="11"/>
</dbReference>
<dbReference type="PROSITE" id="PS50011">
    <property type="entry name" value="PROTEIN_KINASE_DOM"/>
    <property type="match status" value="1"/>
</dbReference>
<sequence length="735" mass="82337">MSTQEQFCENCGAANVATARFCQFCAAPLPFKHTTGMLPEQTLLNSRYQLEARIGQGGMGAVYKAVDTRFNNRPIAIKEMSRAGLPEASVEEAERAFESEARLLADLLHPNLPRIYDHFTEGERSYLVMDFIEGHTIEDQLEKDPGKPLLLEQVLSWGQQLCDVLGYLHNHQPPIIFRDLKPSNVMISDSGHIFLIDFGIARVFKPGQLHDTVALGSPGYAAPEQYGKAQSTPRSDIYSLGALLHCLLTGVDPSEQPFFFKRASQLNPNVPPELDELLEQMLNMDVEKRPASVQEVSHILQQVDQKRISGTLTQTQTRIQVPPARTTAQQILQDAYNLYSQRRVREALAAYDKAIQTDGLNAEAWQGRGLTQAINGQHRDALASFERALQLDSNLVTSLNGKGTALNMLHRNEEALNVFERALKLAPDNAFSWNGKGAVLSALGQPEQALNAFEVALHFDPHMAQAWSNKGLVLRQLKRYQDALRAFERALTYDSNSVSYWNGKGLVLYEMGRLKESWNSFQEALKRDPNYPPALYGMGNVFYAQQRLNKALESYDQALRIDPNFVRAWDKRGNVLGDMGRLNKALESYDQALRIDPRFASSWNGKASILCQMERYGEALDAYDRALRINPEAALSWNGKGNAFYQLGNYELALQAYDRALLLNARMVSALHNKSLVLKQLGRNNEALAAAEAAISLAPNDPDNWQRKAEALRKLHRRKDAKVAEAEVARLRGEA</sequence>
<keyword evidence="1" id="KW-0677">Repeat</keyword>
<dbReference type="Pfam" id="PF13414">
    <property type="entry name" value="TPR_11"/>
    <property type="match status" value="1"/>
</dbReference>
<dbReference type="Pfam" id="PF13432">
    <property type="entry name" value="TPR_16"/>
    <property type="match status" value="2"/>
</dbReference>
<evidence type="ECO:0000313" key="6">
    <source>
        <dbReference type="EMBL" id="QBD80326.1"/>
    </source>
</evidence>
<proteinExistence type="predicted"/>
<reference evidence="6 7" key="1">
    <citation type="submission" date="2019-01" db="EMBL/GenBank/DDBJ databases">
        <title>Ktedonosporobacter rubrisoli SCAWS-G2.</title>
        <authorList>
            <person name="Huang Y."/>
            <person name="Yan B."/>
        </authorList>
    </citation>
    <scope>NUCLEOTIDE SEQUENCE [LARGE SCALE GENOMIC DNA]</scope>
    <source>
        <strain evidence="6 7">SCAWS-G2</strain>
    </source>
</reference>
<dbReference type="Gene3D" id="3.30.200.20">
    <property type="entry name" value="Phosphorylase Kinase, domain 1"/>
    <property type="match status" value="1"/>
</dbReference>
<dbReference type="InterPro" id="IPR011990">
    <property type="entry name" value="TPR-like_helical_dom_sf"/>
</dbReference>